<feature type="region of interest" description="Disordered" evidence="1">
    <location>
        <begin position="1"/>
        <end position="48"/>
    </location>
</feature>
<proteinExistence type="predicted"/>
<name>A0AAN7ZP83_9PEZI</name>
<comment type="caution">
    <text evidence="2">The sequence shown here is derived from an EMBL/GenBank/DDBJ whole genome shotgun (WGS) entry which is preliminary data.</text>
</comment>
<evidence type="ECO:0000313" key="2">
    <source>
        <dbReference type="EMBL" id="KAK5702527.1"/>
    </source>
</evidence>
<feature type="compositionally biased region" description="Basic and acidic residues" evidence="1">
    <location>
        <begin position="1"/>
        <end position="24"/>
    </location>
</feature>
<dbReference type="Proteomes" id="UP001310594">
    <property type="component" value="Unassembled WGS sequence"/>
</dbReference>
<accession>A0AAN7ZP83</accession>
<gene>
    <name evidence="2" type="ORF">LTR97_003472</name>
</gene>
<sequence length="309" mass="34459">MGKLNTPDKRAPEEQHIAEADHDTAVCNDGLPGRQVSPEPVQYHTPPLPSEARGLDILTYTPFSILDAVMQKRQVDTPFAAYAHPYIQLHIIPFIGNEALLLWRERIESALRDHPHAREGWEVPSRFWNFPYPGIPEDFKANDRFTSFAEIIAAKLKHDALIPAAAYEVKQMWCESVRSGDGADRMLRVLAIVQVLDDVAEKVMGAIPREVRLVDEDMAKTIVVADEFVDRHGLALLVRAFQLRSDVLLAKLVDIDGRGESQKQRSDGDGCGSNPVANCQAELTQEQLEMLPVDQWPDAITNPGKGSAR</sequence>
<evidence type="ECO:0000256" key="1">
    <source>
        <dbReference type="SAM" id="MobiDB-lite"/>
    </source>
</evidence>
<dbReference type="AlphaFoldDB" id="A0AAN7ZP83"/>
<dbReference type="EMBL" id="JAVRQU010000005">
    <property type="protein sequence ID" value="KAK5702527.1"/>
    <property type="molecule type" value="Genomic_DNA"/>
</dbReference>
<reference evidence="2" key="1">
    <citation type="submission" date="2023-08" db="EMBL/GenBank/DDBJ databases">
        <title>Black Yeasts Isolated from many extreme environments.</title>
        <authorList>
            <person name="Coleine C."/>
            <person name="Stajich J.E."/>
            <person name="Selbmann L."/>
        </authorList>
    </citation>
    <scope>NUCLEOTIDE SEQUENCE</scope>
    <source>
        <strain evidence="2">CCFEE 5810</strain>
    </source>
</reference>
<protein>
    <submittedName>
        <fullName evidence="2">Uncharacterized protein</fullName>
    </submittedName>
</protein>
<evidence type="ECO:0000313" key="3">
    <source>
        <dbReference type="Proteomes" id="UP001310594"/>
    </source>
</evidence>
<organism evidence="2 3">
    <name type="scientific">Elasticomyces elasticus</name>
    <dbReference type="NCBI Taxonomy" id="574655"/>
    <lineage>
        <taxon>Eukaryota</taxon>
        <taxon>Fungi</taxon>
        <taxon>Dikarya</taxon>
        <taxon>Ascomycota</taxon>
        <taxon>Pezizomycotina</taxon>
        <taxon>Dothideomycetes</taxon>
        <taxon>Dothideomycetidae</taxon>
        <taxon>Mycosphaerellales</taxon>
        <taxon>Teratosphaeriaceae</taxon>
        <taxon>Elasticomyces</taxon>
    </lineage>
</organism>